<evidence type="ECO:0000256" key="6">
    <source>
        <dbReference type="ARBA" id="ARBA00022801"/>
    </source>
</evidence>
<evidence type="ECO:0000256" key="4">
    <source>
        <dbReference type="ARBA" id="ARBA00022723"/>
    </source>
</evidence>
<dbReference type="STRING" id="329046.A0A1Y2BFL3"/>
<organism evidence="11 12">
    <name type="scientific">Rhizoclosmatium globosum</name>
    <dbReference type="NCBI Taxonomy" id="329046"/>
    <lineage>
        <taxon>Eukaryota</taxon>
        <taxon>Fungi</taxon>
        <taxon>Fungi incertae sedis</taxon>
        <taxon>Chytridiomycota</taxon>
        <taxon>Chytridiomycota incertae sedis</taxon>
        <taxon>Chytridiomycetes</taxon>
        <taxon>Chytridiales</taxon>
        <taxon>Chytriomycetaceae</taxon>
        <taxon>Rhizoclosmatium</taxon>
    </lineage>
</organism>
<proteinExistence type="inferred from homology"/>
<dbReference type="GO" id="GO:0046872">
    <property type="term" value="F:metal ion binding"/>
    <property type="evidence" value="ECO:0007669"/>
    <property type="project" value="UniProtKB-KW"/>
</dbReference>
<evidence type="ECO:0000256" key="8">
    <source>
        <dbReference type="ARBA" id="ARBA00043962"/>
    </source>
</evidence>
<keyword evidence="6 9" id="KW-0378">Hydrolase</keyword>
<name>A0A1Y2BFL3_9FUNG</name>
<keyword evidence="12" id="KW-1185">Reference proteome</keyword>
<dbReference type="OrthoDB" id="2214at2759"/>
<comment type="caution">
    <text evidence="11">The sequence shown here is derived from an EMBL/GenBank/DDBJ whole genome shotgun (WGS) entry which is preliminary data.</text>
</comment>
<accession>A0A1Y2BFL3</accession>
<feature type="chain" id="PRO_5011820270" description="Peptide hydrolase" evidence="9">
    <location>
        <begin position="17"/>
        <end position="428"/>
    </location>
</feature>
<keyword evidence="3 9" id="KW-0645">Protease</keyword>
<feature type="signal peptide" evidence="9">
    <location>
        <begin position="1"/>
        <end position="16"/>
    </location>
</feature>
<keyword evidence="4 9" id="KW-0479">Metal-binding</keyword>
<comment type="similarity">
    <text evidence="8">Belongs to the peptidase M28 family. M28E subfamily.</text>
</comment>
<feature type="domain" description="Peptidase M28" evidence="10">
    <location>
        <begin position="120"/>
        <end position="326"/>
    </location>
</feature>
<dbReference type="EC" id="3.4.-.-" evidence="9"/>
<dbReference type="Proteomes" id="UP000193642">
    <property type="component" value="Unassembled WGS sequence"/>
</dbReference>
<dbReference type="AlphaFoldDB" id="A0A1Y2BFL3"/>
<dbReference type="InterPro" id="IPR045175">
    <property type="entry name" value="M28_fam"/>
</dbReference>
<evidence type="ECO:0000256" key="3">
    <source>
        <dbReference type="ARBA" id="ARBA00022670"/>
    </source>
</evidence>
<reference evidence="11 12" key="1">
    <citation type="submission" date="2016-07" db="EMBL/GenBank/DDBJ databases">
        <title>Pervasive Adenine N6-methylation of Active Genes in Fungi.</title>
        <authorList>
            <consortium name="DOE Joint Genome Institute"/>
            <person name="Mondo S.J."/>
            <person name="Dannebaum R.O."/>
            <person name="Kuo R.C."/>
            <person name="Labutti K."/>
            <person name="Haridas S."/>
            <person name="Kuo A."/>
            <person name="Salamov A."/>
            <person name="Ahrendt S.R."/>
            <person name="Lipzen A."/>
            <person name="Sullivan W."/>
            <person name="Andreopoulos W.B."/>
            <person name="Clum A."/>
            <person name="Lindquist E."/>
            <person name="Daum C."/>
            <person name="Ramamoorthy G.K."/>
            <person name="Gryganskyi A."/>
            <person name="Culley D."/>
            <person name="Magnuson J.K."/>
            <person name="James T.Y."/>
            <person name="O'Malley M.A."/>
            <person name="Stajich J.E."/>
            <person name="Spatafora J.W."/>
            <person name="Visel A."/>
            <person name="Grigoriev I.V."/>
        </authorList>
    </citation>
    <scope>NUCLEOTIDE SEQUENCE [LARGE SCALE GENOMIC DNA]</scope>
    <source>
        <strain evidence="11 12">JEL800</strain>
    </source>
</reference>
<dbReference type="InterPro" id="IPR007484">
    <property type="entry name" value="Peptidase_M28"/>
</dbReference>
<gene>
    <name evidence="11" type="ORF">BCR33DRAFT_684516</name>
</gene>
<sequence>MKLVGILATLATLSLALRPNKPLNKALVAPATKAPPSPITLPTTAQFQSVVNPLVAKVDVNQVSSWLTKLTQFPDRYYQSQNGVAAANWILSTVQALPVPSGAKLTVSLYKHANFIQPSVIARYESATPTNLQGIVVTGSHFDTLAGGSPQGDGGPNPAADDCASGSAAVFESLRILTSQGFIPGRPIEFHWYAAEEEGLYGSTDIANAYAAKGVQVVSYLNLDQSGYVKAGTTPEIGIFVDYTTKAATTLLTSTVAAYAGLPQIGNQVCGYQCTDNASWYNAGYNSAMAFESANTNAFPYNDQVNSDGSPLDTLDKVSMPHVAAFAKSTIGFIVELSLAGSGTTVQTTTAAAKTTTTAGGVKTTTAVAKTTTAATACAHSKCVTGVALRSTCDTCVGQIIAQDSYCGSTSWDSTCVGEVKSICGITC</sequence>
<keyword evidence="5 9" id="KW-0732">Signal</keyword>
<dbReference type="Gene3D" id="3.40.630.10">
    <property type="entry name" value="Zn peptidases"/>
    <property type="match status" value="1"/>
</dbReference>
<dbReference type="Pfam" id="PF04389">
    <property type="entry name" value="Peptidase_M28"/>
    <property type="match status" value="1"/>
</dbReference>
<evidence type="ECO:0000256" key="9">
    <source>
        <dbReference type="RuleBase" id="RU361240"/>
    </source>
</evidence>
<dbReference type="PANTHER" id="PTHR12147:SF56">
    <property type="entry name" value="AMINOPEPTIDASE YDR415C-RELATED"/>
    <property type="match status" value="1"/>
</dbReference>
<dbReference type="GO" id="GO:0008235">
    <property type="term" value="F:metalloexopeptidase activity"/>
    <property type="evidence" value="ECO:0007669"/>
    <property type="project" value="InterPro"/>
</dbReference>
<dbReference type="PANTHER" id="PTHR12147">
    <property type="entry name" value="METALLOPEPTIDASE M28 FAMILY MEMBER"/>
    <property type="match status" value="1"/>
</dbReference>
<protein>
    <recommendedName>
        <fullName evidence="9">Peptide hydrolase</fullName>
        <ecNumber evidence="9">3.4.-.-</ecNumber>
    </recommendedName>
</protein>
<dbReference type="GO" id="GO:0004177">
    <property type="term" value="F:aminopeptidase activity"/>
    <property type="evidence" value="ECO:0007669"/>
    <property type="project" value="UniProtKB-KW"/>
</dbReference>
<evidence type="ECO:0000256" key="5">
    <source>
        <dbReference type="ARBA" id="ARBA00022729"/>
    </source>
</evidence>
<comment type="cofactor">
    <cofactor evidence="1">
        <name>Zn(2+)</name>
        <dbReference type="ChEBI" id="CHEBI:29105"/>
    </cofactor>
</comment>
<evidence type="ECO:0000313" key="12">
    <source>
        <dbReference type="Proteomes" id="UP000193642"/>
    </source>
</evidence>
<evidence type="ECO:0000313" key="11">
    <source>
        <dbReference type="EMBL" id="ORY33593.1"/>
    </source>
</evidence>
<dbReference type="EMBL" id="MCGO01000067">
    <property type="protein sequence ID" value="ORY33593.1"/>
    <property type="molecule type" value="Genomic_DNA"/>
</dbReference>
<dbReference type="SUPFAM" id="SSF53187">
    <property type="entry name" value="Zn-dependent exopeptidases"/>
    <property type="match status" value="1"/>
</dbReference>
<dbReference type="GO" id="GO:0006508">
    <property type="term" value="P:proteolysis"/>
    <property type="evidence" value="ECO:0007669"/>
    <property type="project" value="UniProtKB-KW"/>
</dbReference>
<evidence type="ECO:0000256" key="2">
    <source>
        <dbReference type="ARBA" id="ARBA00022438"/>
    </source>
</evidence>
<evidence type="ECO:0000256" key="1">
    <source>
        <dbReference type="ARBA" id="ARBA00001947"/>
    </source>
</evidence>
<keyword evidence="2" id="KW-0031">Aminopeptidase</keyword>
<evidence type="ECO:0000256" key="7">
    <source>
        <dbReference type="ARBA" id="ARBA00022833"/>
    </source>
</evidence>
<evidence type="ECO:0000259" key="10">
    <source>
        <dbReference type="Pfam" id="PF04389"/>
    </source>
</evidence>
<keyword evidence="7 9" id="KW-0862">Zinc</keyword>